<evidence type="ECO:0000256" key="3">
    <source>
        <dbReference type="ARBA" id="ARBA00022729"/>
    </source>
</evidence>
<evidence type="ECO:0000256" key="2">
    <source>
        <dbReference type="ARBA" id="ARBA00022525"/>
    </source>
</evidence>
<dbReference type="GO" id="GO:0005509">
    <property type="term" value="F:calcium ion binding"/>
    <property type="evidence" value="ECO:0007669"/>
    <property type="project" value="InterPro"/>
</dbReference>
<evidence type="ECO:0008006" key="9">
    <source>
        <dbReference type="Google" id="ProtNLM"/>
    </source>
</evidence>
<dbReference type="Proteomes" id="UP000650224">
    <property type="component" value="Unassembled WGS sequence"/>
</dbReference>
<protein>
    <recommendedName>
        <fullName evidence="9">Thrombospondin type 3 repeat-containing protein</fullName>
    </recommendedName>
</protein>
<name>A0A8I0HN42_9CORY</name>
<keyword evidence="2" id="KW-0964">Secreted</keyword>
<keyword evidence="6" id="KW-1133">Transmembrane helix</keyword>
<accession>A0A8I0HN42</accession>
<gene>
    <name evidence="7" type="ORF">H9627_04685</name>
</gene>
<keyword evidence="4" id="KW-0106">Calcium</keyword>
<feature type="transmembrane region" description="Helical" evidence="6">
    <location>
        <begin position="29"/>
        <end position="51"/>
    </location>
</feature>
<dbReference type="Gene3D" id="4.10.1080.10">
    <property type="entry name" value="TSP type-3 repeat"/>
    <property type="match status" value="1"/>
</dbReference>
<evidence type="ECO:0000256" key="5">
    <source>
        <dbReference type="SAM" id="MobiDB-lite"/>
    </source>
</evidence>
<feature type="region of interest" description="Disordered" evidence="5">
    <location>
        <begin position="56"/>
        <end position="89"/>
    </location>
</feature>
<evidence type="ECO:0000256" key="6">
    <source>
        <dbReference type="SAM" id="Phobius"/>
    </source>
</evidence>
<reference evidence="7 8" key="1">
    <citation type="submission" date="2020-08" db="EMBL/GenBank/DDBJ databases">
        <title>A Genomic Blueprint of the Chicken Gut Microbiome.</title>
        <authorList>
            <person name="Gilroy R."/>
            <person name="Ravi A."/>
            <person name="Getino M."/>
            <person name="Pursley I."/>
            <person name="Horton D.L."/>
            <person name="Alikhan N.-F."/>
            <person name="Baker D."/>
            <person name="Gharbi K."/>
            <person name="Hall N."/>
            <person name="Watson M."/>
            <person name="Adriaenssens E.M."/>
            <person name="Foster-Nyarko E."/>
            <person name="Jarju S."/>
            <person name="Secka A."/>
            <person name="Antonio M."/>
            <person name="Oren A."/>
            <person name="Chaudhuri R."/>
            <person name="La Ragione R.M."/>
            <person name="Hildebrand F."/>
            <person name="Pallen M.J."/>
        </authorList>
    </citation>
    <scope>NUCLEOTIDE SEQUENCE [LARGE SCALE GENOMIC DNA]</scope>
    <source>
        <strain evidence="7 8">Sa1YVA5</strain>
    </source>
</reference>
<keyword evidence="6" id="KW-0472">Membrane</keyword>
<feature type="compositionally biased region" description="Acidic residues" evidence="5">
    <location>
        <begin position="76"/>
        <end position="87"/>
    </location>
</feature>
<feature type="region of interest" description="Disordered" evidence="5">
    <location>
        <begin position="103"/>
        <end position="123"/>
    </location>
</feature>
<dbReference type="InterPro" id="IPR053180">
    <property type="entry name" value="Ca-binding_acidic-repeat"/>
</dbReference>
<dbReference type="PANTHER" id="PTHR37467:SF1">
    <property type="entry name" value="EXPORTED CALCIUM-BINDING GLYCOPROTEIN"/>
    <property type="match status" value="1"/>
</dbReference>
<dbReference type="EMBL" id="JACSPR010000002">
    <property type="protein sequence ID" value="MBD8029631.1"/>
    <property type="molecule type" value="Genomic_DNA"/>
</dbReference>
<keyword evidence="6" id="KW-0812">Transmembrane</keyword>
<dbReference type="Pfam" id="PF18884">
    <property type="entry name" value="TSP3_bac"/>
    <property type="match status" value="6"/>
</dbReference>
<evidence type="ECO:0000256" key="1">
    <source>
        <dbReference type="ARBA" id="ARBA00004613"/>
    </source>
</evidence>
<evidence type="ECO:0000313" key="7">
    <source>
        <dbReference type="EMBL" id="MBD8029631.1"/>
    </source>
</evidence>
<evidence type="ECO:0000313" key="8">
    <source>
        <dbReference type="Proteomes" id="UP000650224"/>
    </source>
</evidence>
<keyword evidence="3" id="KW-0732">Signal</keyword>
<feature type="region of interest" description="Disordered" evidence="5">
    <location>
        <begin position="167"/>
        <end position="196"/>
    </location>
</feature>
<dbReference type="PANTHER" id="PTHR37467">
    <property type="entry name" value="EXPORTED CALCIUM-BINDING GLYCOPROTEIN-RELATED"/>
    <property type="match status" value="1"/>
</dbReference>
<organism evidence="7 8">
    <name type="scientific">Corynebacterium gallinarum</name>
    <dbReference type="NCBI Taxonomy" id="2762214"/>
    <lineage>
        <taxon>Bacteria</taxon>
        <taxon>Bacillati</taxon>
        <taxon>Actinomycetota</taxon>
        <taxon>Actinomycetes</taxon>
        <taxon>Mycobacteriales</taxon>
        <taxon>Corynebacteriaceae</taxon>
        <taxon>Corynebacterium</taxon>
    </lineage>
</organism>
<keyword evidence="8" id="KW-1185">Reference proteome</keyword>
<feature type="compositionally biased region" description="Acidic residues" evidence="5">
    <location>
        <begin position="110"/>
        <end position="123"/>
    </location>
</feature>
<sequence>MENRTLDAGGSAGESGTHRLITWLQNRRLMWIPALAVLLVVALIIGLTFAFNFSNDEEPTDDVSRSESPVLKPSEEPDETLDSDGDGIPDVVELAGWKTAGGEIYRTDPNEADTDSDGLSDSEEAGELISGKGLDAVYAGFTNPTEADSDGDGLDDGVEALGWMTKRNESFTTDPMNPDSDGDGLADGIEAGEPSENDVREILYSGFSNPLMKDSDGDEISDLEEADALTNPYSKDSDGDGLSDFDEVRLTGTDPNAKDTDGDGLNDSFEERNRSARSLDPLFHDEQVSRWDYAADFAKGVFAGDMSSADSVAWLAGNISATGVSLIPGLGWSLGAVGDLRDAIVAFIQKDWVSATFSLMGIVPYGGDTAGLIRKVTKFVDKNPTLVAKVGGTIMDYKYLPEHMKLTLSKSIWKEWDSLIRDGATQNALKFLQVSGRMNLDEIAATLERAGHVLDATAPLMDDVGSGEKHMEKHLRDATEEIHIRQVLPVRECSDCGVSVRMLDVVADGVAHEAKTGYTVMTSAVQAQIHADAYLMNEAEVDGVHWHFYTSGHTNQLGASKEVLDMLEKNDIAYTIHLPLVE</sequence>
<dbReference type="InterPro" id="IPR059100">
    <property type="entry name" value="TSP3_bac"/>
</dbReference>
<evidence type="ECO:0000256" key="4">
    <source>
        <dbReference type="ARBA" id="ARBA00022837"/>
    </source>
</evidence>
<dbReference type="AlphaFoldDB" id="A0A8I0HN42"/>
<comment type="caution">
    <text evidence="7">The sequence shown here is derived from an EMBL/GenBank/DDBJ whole genome shotgun (WGS) entry which is preliminary data.</text>
</comment>
<dbReference type="InterPro" id="IPR028974">
    <property type="entry name" value="TSP_type-3_rpt"/>
</dbReference>
<dbReference type="RefSeq" id="WP_191732839.1">
    <property type="nucleotide sequence ID" value="NZ_JACSPR010000002.1"/>
</dbReference>
<comment type="subcellular location">
    <subcellularLocation>
        <location evidence="1">Secreted</location>
    </subcellularLocation>
</comment>
<proteinExistence type="predicted"/>
<feature type="region of interest" description="Disordered" evidence="5">
    <location>
        <begin position="229"/>
        <end position="273"/>
    </location>
</feature>
<dbReference type="CDD" id="cd20742">
    <property type="entry name" value="FIX_vWA-like"/>
    <property type="match status" value="1"/>
</dbReference>